<comment type="subcellular location">
    <subcellularLocation>
        <location evidence="1">Secreted</location>
    </subcellularLocation>
</comment>
<name>A0A914ZUE9_PARUN</name>
<keyword evidence="2" id="KW-0964">Secreted</keyword>
<dbReference type="InterPro" id="IPR019326">
    <property type="entry name" value="NDNF"/>
</dbReference>
<protein>
    <submittedName>
        <fullName evidence="8">Protein NDNF C-terminal domain-containing protein</fullName>
    </submittedName>
</protein>
<evidence type="ECO:0000256" key="3">
    <source>
        <dbReference type="ARBA" id="ARBA00022737"/>
    </source>
</evidence>
<evidence type="ECO:0000259" key="6">
    <source>
        <dbReference type="Pfam" id="PF24354"/>
    </source>
</evidence>
<dbReference type="Proteomes" id="UP000887569">
    <property type="component" value="Unplaced"/>
</dbReference>
<dbReference type="AlphaFoldDB" id="A0A914ZUE9"/>
<evidence type="ECO:0000256" key="4">
    <source>
        <dbReference type="SAM" id="SignalP"/>
    </source>
</evidence>
<dbReference type="PANTHER" id="PTHR14619">
    <property type="entry name" value="NEURON-DERIVED NEUROTROPHIC FACTOR"/>
    <property type="match status" value="1"/>
</dbReference>
<dbReference type="InterPro" id="IPR056225">
    <property type="entry name" value="NDNF_N"/>
</dbReference>
<dbReference type="PANTHER" id="PTHR14619:SF3">
    <property type="entry name" value="PROTEIN NDNF"/>
    <property type="match status" value="1"/>
</dbReference>
<proteinExistence type="predicted"/>
<feature type="signal peptide" evidence="4">
    <location>
        <begin position="1"/>
        <end position="24"/>
    </location>
</feature>
<dbReference type="GO" id="GO:0005576">
    <property type="term" value="C:extracellular region"/>
    <property type="evidence" value="ECO:0007669"/>
    <property type="project" value="UniProtKB-SubCell"/>
</dbReference>
<evidence type="ECO:0000259" key="5">
    <source>
        <dbReference type="Pfam" id="PF19433"/>
    </source>
</evidence>
<feature type="chain" id="PRO_5036696478" evidence="4">
    <location>
        <begin position="25"/>
        <end position="573"/>
    </location>
</feature>
<keyword evidence="3" id="KW-0677">Repeat</keyword>
<keyword evidence="7" id="KW-1185">Reference proteome</keyword>
<reference evidence="8" key="1">
    <citation type="submission" date="2022-11" db="UniProtKB">
        <authorList>
            <consortium name="WormBaseParasite"/>
        </authorList>
    </citation>
    <scope>IDENTIFICATION</scope>
</reference>
<evidence type="ECO:0000313" key="7">
    <source>
        <dbReference type="Proteomes" id="UP000887569"/>
    </source>
</evidence>
<dbReference type="Pfam" id="PF24354">
    <property type="entry name" value="NDNF_N"/>
    <property type="match status" value="1"/>
</dbReference>
<dbReference type="Pfam" id="PF19433">
    <property type="entry name" value="NDNF_C"/>
    <property type="match status" value="1"/>
</dbReference>
<feature type="domain" description="Neuron-derived neurotrophic factor N-terminal" evidence="6">
    <location>
        <begin position="27"/>
        <end position="169"/>
    </location>
</feature>
<evidence type="ECO:0000313" key="8">
    <source>
        <dbReference type="WBParaSite" id="PgB11_g030_t01"/>
    </source>
</evidence>
<keyword evidence="4" id="KW-0732">Signal</keyword>
<dbReference type="InterPro" id="IPR045805">
    <property type="entry name" value="NDNF_C"/>
</dbReference>
<organism evidence="7 8">
    <name type="scientific">Parascaris univalens</name>
    <name type="common">Nematode worm</name>
    <dbReference type="NCBI Taxonomy" id="6257"/>
    <lineage>
        <taxon>Eukaryota</taxon>
        <taxon>Metazoa</taxon>
        <taxon>Ecdysozoa</taxon>
        <taxon>Nematoda</taxon>
        <taxon>Chromadorea</taxon>
        <taxon>Rhabditida</taxon>
        <taxon>Spirurina</taxon>
        <taxon>Ascaridomorpha</taxon>
        <taxon>Ascaridoidea</taxon>
        <taxon>Ascarididae</taxon>
        <taxon>Parascaris</taxon>
    </lineage>
</organism>
<feature type="domain" description="Protein NDNF C-terminal" evidence="5">
    <location>
        <begin position="382"/>
        <end position="486"/>
    </location>
</feature>
<evidence type="ECO:0000256" key="2">
    <source>
        <dbReference type="ARBA" id="ARBA00022525"/>
    </source>
</evidence>
<dbReference type="WBParaSite" id="PgB11_g030_t01">
    <property type="protein sequence ID" value="PgB11_g030_t01"/>
    <property type="gene ID" value="PgB11_g030"/>
</dbReference>
<accession>A0A914ZUE9</accession>
<sequence length="573" mass="65341">IRSAGMKIFLLLSAVLAIRRSAYAITMTMPILADGIEHIIQLNPSQSTRLQFNMPGPHYPLWMYVTPCGGSVHWQLFHTEAPRDIGRIANVHPMAAKFNYLSHEHIPSLNEVESNTVSEPLSLLAGEADDKRMSFYTQHLDSESVVLVLSSNVHSTARVFITTEKWRLDEHYPPRPTDTTVSYQVANYHRHNEFNDVATVRIKWNIPLEIEAMNSSTSTDGTPLNRYRFCAVVSRKQPDWTICDELGENLESIHCVSQLFNTLDIDNMRTGRRYYVTVFFRDARSGGTSALRPVEIFLPDMGAPKEKQKKEKTSKRRDKEIRLSDARLQAGKLGGFKGATQSFDFSVRCRSADQQKVLLVLHACDGYIRVAIYRNGRLLRRSDPFSGFRRFLVMNALAGHLTIQIINDDSKPKVFRLWASTNPERSPYPQLPDDTSIKETRRSCSSTTLQWLKAADADTRYCLYRRKETVHYLEELVSKHANLCSGKMPETDLVGCYTHFADRQMNVNQPSKGYLSVADDYSSDDIDGIIETTVSDLSPDTTYRFDLLAEPVHRAHSQQLPYRTVWVKTRAFC</sequence>
<evidence type="ECO:0000256" key="1">
    <source>
        <dbReference type="ARBA" id="ARBA00004613"/>
    </source>
</evidence>